<accession>A0A849HJI1</accession>
<dbReference type="Pfam" id="PF00005">
    <property type="entry name" value="ABC_tran"/>
    <property type="match status" value="2"/>
</dbReference>
<keyword evidence="6" id="KW-1185">Reference proteome</keyword>
<dbReference type="SMART" id="SM00382">
    <property type="entry name" value="AAA"/>
    <property type="match status" value="2"/>
</dbReference>
<dbReference type="InterPro" id="IPR003439">
    <property type="entry name" value="ABC_transporter-like_ATP-bd"/>
</dbReference>
<dbReference type="FunFam" id="3.40.50.300:FF:000011">
    <property type="entry name" value="Putative ABC transporter ATP-binding component"/>
    <property type="match status" value="1"/>
</dbReference>
<proteinExistence type="predicted"/>
<dbReference type="PROSITE" id="PS50893">
    <property type="entry name" value="ABC_TRANSPORTER_2"/>
    <property type="match status" value="2"/>
</dbReference>
<dbReference type="Proteomes" id="UP000588586">
    <property type="component" value="Unassembled WGS sequence"/>
</dbReference>
<dbReference type="InterPro" id="IPR027417">
    <property type="entry name" value="P-loop_NTPase"/>
</dbReference>
<evidence type="ECO:0000256" key="2">
    <source>
        <dbReference type="ARBA" id="ARBA00022741"/>
    </source>
</evidence>
<keyword evidence="1" id="KW-0677">Repeat</keyword>
<name>A0A849HJI1_9MICO</name>
<dbReference type="PANTHER" id="PTHR19211">
    <property type="entry name" value="ATP-BINDING TRANSPORT PROTEIN-RELATED"/>
    <property type="match status" value="1"/>
</dbReference>
<gene>
    <name evidence="5" type="ORF">HJG52_11935</name>
</gene>
<dbReference type="EMBL" id="JABEPQ010000002">
    <property type="protein sequence ID" value="NNM46714.1"/>
    <property type="molecule type" value="Genomic_DNA"/>
</dbReference>
<keyword evidence="2" id="KW-0547">Nucleotide-binding</keyword>
<feature type="domain" description="ABC transporter" evidence="4">
    <location>
        <begin position="346"/>
        <end position="555"/>
    </location>
</feature>
<evidence type="ECO:0000256" key="1">
    <source>
        <dbReference type="ARBA" id="ARBA00022737"/>
    </source>
</evidence>
<reference evidence="5 6" key="1">
    <citation type="submission" date="2020-04" db="EMBL/GenBank/DDBJ databases">
        <title>Knoellia sp. isolate from air conditioner.</title>
        <authorList>
            <person name="Chea S."/>
            <person name="Kim D.-U."/>
        </authorList>
    </citation>
    <scope>NUCLEOTIDE SEQUENCE [LARGE SCALE GENOMIC DNA]</scope>
    <source>
        <strain evidence="5 6">DB2414S</strain>
    </source>
</reference>
<sequence length="556" mass="59913">MPTTLTLTDLDVTFGARPLFSGLDLAVADGDVTAVVGPNGSGKSTLLRTIVGELPVEHGTIRLAPRDATIGWLPQVLPDATESLLTYARRRTGVTSADAELEAATAAMSSGAMGADDRYAVALERWLALGAADLEERLPEVAARVGLDADPERPLGSLSGGQAARASLVAVLLSRYDVLLLDEPTNDLDRRGADLVTEFVVGHGGPVLVASHDRAFLDAVATDVVELDLHQQRVAHYTGGWSDYRAQRDLDRRHAWEEFEAYAAARDGLVAQARQRREWAERGRESAHRLAGTRSEADKFIREKHRARADRQSAKAARISRAADRLEAVEQPRKEWELRYSLTEGAPSADVVATLSEAVVERDEFRLGPVSLVLARGERVAVTGDNGSGKTTLLAALFGSLPLTSGRQSLGTRVRLGVLDQRRALLDSDDSVADVVRAAVGADPATGQEWKLADVRTLLAKFGLGAEHVARPSRSLSLGERTRALMAVFQGRGVNTLVLDEPTNHLDIAAIEQLEAAVAAFTGTVVLVSHDLRLVEDLAMTHRWHVADGQVRVEVL</sequence>
<evidence type="ECO:0000256" key="3">
    <source>
        <dbReference type="ARBA" id="ARBA00022840"/>
    </source>
</evidence>
<protein>
    <submittedName>
        <fullName evidence="5">ABC-F family ATP-binding cassette domain-containing protein</fullName>
    </submittedName>
</protein>
<comment type="caution">
    <text evidence="5">The sequence shown here is derived from an EMBL/GenBank/DDBJ whole genome shotgun (WGS) entry which is preliminary data.</text>
</comment>
<dbReference type="InterPro" id="IPR017871">
    <property type="entry name" value="ABC_transporter-like_CS"/>
</dbReference>
<dbReference type="Gene3D" id="3.40.50.300">
    <property type="entry name" value="P-loop containing nucleotide triphosphate hydrolases"/>
    <property type="match status" value="2"/>
</dbReference>
<evidence type="ECO:0000313" key="5">
    <source>
        <dbReference type="EMBL" id="NNM46714.1"/>
    </source>
</evidence>
<organism evidence="5 6">
    <name type="scientific">Knoellia koreensis</name>
    <dbReference type="NCBI Taxonomy" id="2730921"/>
    <lineage>
        <taxon>Bacteria</taxon>
        <taxon>Bacillati</taxon>
        <taxon>Actinomycetota</taxon>
        <taxon>Actinomycetes</taxon>
        <taxon>Micrococcales</taxon>
        <taxon>Intrasporangiaceae</taxon>
        <taxon>Knoellia</taxon>
    </lineage>
</organism>
<dbReference type="RefSeq" id="WP_171243780.1">
    <property type="nucleotide sequence ID" value="NZ_JABEPQ010000002.1"/>
</dbReference>
<evidence type="ECO:0000313" key="6">
    <source>
        <dbReference type="Proteomes" id="UP000588586"/>
    </source>
</evidence>
<dbReference type="SUPFAM" id="SSF52540">
    <property type="entry name" value="P-loop containing nucleoside triphosphate hydrolases"/>
    <property type="match status" value="2"/>
</dbReference>
<dbReference type="GO" id="GO:0005524">
    <property type="term" value="F:ATP binding"/>
    <property type="evidence" value="ECO:0007669"/>
    <property type="project" value="UniProtKB-KW"/>
</dbReference>
<feature type="domain" description="ABC transporter" evidence="4">
    <location>
        <begin position="5"/>
        <end position="263"/>
    </location>
</feature>
<dbReference type="InterPro" id="IPR003593">
    <property type="entry name" value="AAA+_ATPase"/>
</dbReference>
<dbReference type="PROSITE" id="PS00211">
    <property type="entry name" value="ABC_TRANSPORTER_1"/>
    <property type="match status" value="1"/>
</dbReference>
<dbReference type="InterPro" id="IPR050611">
    <property type="entry name" value="ABCF"/>
</dbReference>
<dbReference type="GO" id="GO:0016887">
    <property type="term" value="F:ATP hydrolysis activity"/>
    <property type="evidence" value="ECO:0007669"/>
    <property type="project" value="InterPro"/>
</dbReference>
<keyword evidence="3 5" id="KW-0067">ATP-binding</keyword>
<dbReference type="PANTHER" id="PTHR19211:SF123">
    <property type="entry name" value="ABC TRANSPORTER"/>
    <property type="match status" value="1"/>
</dbReference>
<dbReference type="CDD" id="cd03221">
    <property type="entry name" value="ABCF_EF-3"/>
    <property type="match status" value="1"/>
</dbReference>
<evidence type="ECO:0000259" key="4">
    <source>
        <dbReference type="PROSITE" id="PS50893"/>
    </source>
</evidence>
<dbReference type="AlphaFoldDB" id="A0A849HJI1"/>